<dbReference type="Pfam" id="PF00440">
    <property type="entry name" value="TetR_N"/>
    <property type="match status" value="1"/>
</dbReference>
<dbReference type="Pfam" id="PF13305">
    <property type="entry name" value="TetR_C_33"/>
    <property type="match status" value="1"/>
</dbReference>
<feature type="DNA-binding region" description="H-T-H motif" evidence="4">
    <location>
        <begin position="32"/>
        <end position="51"/>
    </location>
</feature>
<evidence type="ECO:0000313" key="6">
    <source>
        <dbReference type="EMBL" id="GGA06890.1"/>
    </source>
</evidence>
<dbReference type="PROSITE" id="PS50977">
    <property type="entry name" value="HTH_TETR_2"/>
    <property type="match status" value="1"/>
</dbReference>
<dbReference type="GO" id="GO:0000976">
    <property type="term" value="F:transcription cis-regulatory region binding"/>
    <property type="evidence" value="ECO:0007669"/>
    <property type="project" value="TreeGrafter"/>
</dbReference>
<keyword evidence="1" id="KW-0805">Transcription regulation</keyword>
<dbReference type="RefSeq" id="WP_188549548.1">
    <property type="nucleotide sequence ID" value="NZ_BMFY01000003.1"/>
</dbReference>
<reference evidence="6" key="2">
    <citation type="submission" date="2020-09" db="EMBL/GenBank/DDBJ databases">
        <authorList>
            <person name="Sun Q."/>
            <person name="Zhou Y."/>
        </authorList>
    </citation>
    <scope>NUCLEOTIDE SEQUENCE</scope>
    <source>
        <strain evidence="6">CGMCC 1.12785</strain>
    </source>
</reference>
<keyword evidence="7" id="KW-1185">Reference proteome</keyword>
<dbReference type="AlphaFoldDB" id="A0A8J2TW73"/>
<dbReference type="SUPFAM" id="SSF46689">
    <property type="entry name" value="Homeodomain-like"/>
    <property type="match status" value="1"/>
</dbReference>
<evidence type="ECO:0000256" key="4">
    <source>
        <dbReference type="PROSITE-ProRule" id="PRU00335"/>
    </source>
</evidence>
<dbReference type="EMBL" id="BMFY01000003">
    <property type="protein sequence ID" value="GGA06890.1"/>
    <property type="molecule type" value="Genomic_DNA"/>
</dbReference>
<gene>
    <name evidence="6" type="ORF">GCM10011333_06980</name>
</gene>
<feature type="domain" description="HTH tetR-type" evidence="5">
    <location>
        <begin position="9"/>
        <end position="69"/>
    </location>
</feature>
<dbReference type="InterPro" id="IPR036271">
    <property type="entry name" value="Tet_transcr_reg_TetR-rel_C_sf"/>
</dbReference>
<name>A0A8J2TW73_9MICO</name>
<dbReference type="InterPro" id="IPR009057">
    <property type="entry name" value="Homeodomain-like_sf"/>
</dbReference>
<dbReference type="InterPro" id="IPR050109">
    <property type="entry name" value="HTH-type_TetR-like_transc_reg"/>
</dbReference>
<dbReference type="SUPFAM" id="SSF48498">
    <property type="entry name" value="Tetracyclin repressor-like, C-terminal domain"/>
    <property type="match status" value="1"/>
</dbReference>
<evidence type="ECO:0000256" key="1">
    <source>
        <dbReference type="ARBA" id="ARBA00023015"/>
    </source>
</evidence>
<keyword evidence="3" id="KW-0804">Transcription</keyword>
<protein>
    <recommendedName>
        <fullName evidence="5">HTH tetR-type domain-containing protein</fullName>
    </recommendedName>
</protein>
<organism evidence="6 7">
    <name type="scientific">Sediminivirga luteola</name>
    <dbReference type="NCBI Taxonomy" id="1774748"/>
    <lineage>
        <taxon>Bacteria</taxon>
        <taxon>Bacillati</taxon>
        <taxon>Actinomycetota</taxon>
        <taxon>Actinomycetes</taxon>
        <taxon>Micrococcales</taxon>
        <taxon>Brevibacteriaceae</taxon>
        <taxon>Sediminivirga</taxon>
    </lineage>
</organism>
<dbReference type="InterPro" id="IPR001647">
    <property type="entry name" value="HTH_TetR"/>
</dbReference>
<evidence type="ECO:0000259" key="5">
    <source>
        <dbReference type="PROSITE" id="PS50977"/>
    </source>
</evidence>
<dbReference type="PANTHER" id="PTHR30055">
    <property type="entry name" value="HTH-TYPE TRANSCRIPTIONAL REGULATOR RUTR"/>
    <property type="match status" value="1"/>
</dbReference>
<dbReference type="PANTHER" id="PTHR30055:SF220">
    <property type="entry name" value="TETR-FAMILY REGULATORY PROTEIN"/>
    <property type="match status" value="1"/>
</dbReference>
<accession>A0A8J2TW73</accession>
<dbReference type="Proteomes" id="UP000616114">
    <property type="component" value="Unassembled WGS sequence"/>
</dbReference>
<keyword evidence="2 4" id="KW-0238">DNA-binding</keyword>
<dbReference type="Gene3D" id="1.10.357.10">
    <property type="entry name" value="Tetracycline Repressor, domain 2"/>
    <property type="match status" value="1"/>
</dbReference>
<dbReference type="InterPro" id="IPR025996">
    <property type="entry name" value="MT1864/Rv1816-like_C"/>
</dbReference>
<evidence type="ECO:0000256" key="3">
    <source>
        <dbReference type="ARBA" id="ARBA00023163"/>
    </source>
</evidence>
<evidence type="ECO:0000313" key="7">
    <source>
        <dbReference type="Proteomes" id="UP000616114"/>
    </source>
</evidence>
<comment type="caution">
    <text evidence="6">The sequence shown here is derived from an EMBL/GenBank/DDBJ whole genome shotgun (WGS) entry which is preliminary data.</text>
</comment>
<dbReference type="GO" id="GO:0003700">
    <property type="term" value="F:DNA-binding transcription factor activity"/>
    <property type="evidence" value="ECO:0007669"/>
    <property type="project" value="TreeGrafter"/>
</dbReference>
<evidence type="ECO:0000256" key="2">
    <source>
        <dbReference type="ARBA" id="ARBA00023125"/>
    </source>
</evidence>
<sequence>MSGRGYHHGDLRNALLAAASELVRERGTRGFSVSEAARRVGVSSSAPYRHFPDRDAMLAAAALAGFVELEERFKNLPATQTFTDTAARIAAEYVRFAREDPARFEMMFAHGIDKSKYSDLLQQTFRVQERFEAALAHHLQRTESIRRYSAELWSIAHGAATLAIGENMQHLVPDTQISELASSTAAAWAQGITEAAGS</sequence>
<dbReference type="PRINTS" id="PR00455">
    <property type="entry name" value="HTHTETR"/>
</dbReference>
<proteinExistence type="predicted"/>
<reference evidence="6" key="1">
    <citation type="journal article" date="2014" name="Int. J. Syst. Evol. Microbiol.">
        <title>Complete genome sequence of Corynebacterium casei LMG S-19264T (=DSM 44701T), isolated from a smear-ripened cheese.</title>
        <authorList>
            <consortium name="US DOE Joint Genome Institute (JGI-PGF)"/>
            <person name="Walter F."/>
            <person name="Albersmeier A."/>
            <person name="Kalinowski J."/>
            <person name="Ruckert C."/>
        </authorList>
    </citation>
    <scope>NUCLEOTIDE SEQUENCE</scope>
    <source>
        <strain evidence="6">CGMCC 1.12785</strain>
    </source>
</reference>